<dbReference type="InterPro" id="IPR036390">
    <property type="entry name" value="WH_DNA-bd_sf"/>
</dbReference>
<dbReference type="SUPFAM" id="SSF53850">
    <property type="entry name" value="Periplasmic binding protein-like II"/>
    <property type="match status" value="1"/>
</dbReference>
<evidence type="ECO:0000256" key="4">
    <source>
        <dbReference type="ARBA" id="ARBA00023163"/>
    </source>
</evidence>
<dbReference type="PROSITE" id="PS50931">
    <property type="entry name" value="HTH_LYSR"/>
    <property type="match status" value="1"/>
</dbReference>
<evidence type="ECO:0000256" key="1">
    <source>
        <dbReference type="ARBA" id="ARBA00009437"/>
    </source>
</evidence>
<comment type="similarity">
    <text evidence="1">Belongs to the LysR transcriptional regulatory family.</text>
</comment>
<dbReference type="PRINTS" id="PR00039">
    <property type="entry name" value="HTHLYSR"/>
</dbReference>
<comment type="caution">
    <text evidence="6">The sequence shown here is derived from an EMBL/GenBank/DDBJ whole genome shotgun (WGS) entry which is preliminary data.</text>
</comment>
<proteinExistence type="inferred from homology"/>
<organism evidence="6 7">
    <name type="scientific">Pseudaeromonas paramecii</name>
    <dbReference type="NCBI Taxonomy" id="2138166"/>
    <lineage>
        <taxon>Bacteria</taxon>
        <taxon>Pseudomonadati</taxon>
        <taxon>Pseudomonadota</taxon>
        <taxon>Gammaproteobacteria</taxon>
        <taxon>Aeromonadales</taxon>
        <taxon>Aeromonadaceae</taxon>
        <taxon>Pseudaeromonas</taxon>
    </lineage>
</organism>
<protein>
    <submittedName>
        <fullName evidence="6">LysR family transcriptional regulator</fullName>
    </submittedName>
</protein>
<evidence type="ECO:0000313" key="6">
    <source>
        <dbReference type="EMBL" id="GAA4494474.1"/>
    </source>
</evidence>
<dbReference type="CDD" id="cd05466">
    <property type="entry name" value="PBP2_LTTR_substrate"/>
    <property type="match status" value="1"/>
</dbReference>
<dbReference type="InterPro" id="IPR036388">
    <property type="entry name" value="WH-like_DNA-bd_sf"/>
</dbReference>
<keyword evidence="7" id="KW-1185">Reference proteome</keyword>
<evidence type="ECO:0000259" key="5">
    <source>
        <dbReference type="PROSITE" id="PS50931"/>
    </source>
</evidence>
<reference evidence="7" key="1">
    <citation type="journal article" date="2019" name="Int. J. Syst. Evol. Microbiol.">
        <title>The Global Catalogue of Microorganisms (GCM) 10K type strain sequencing project: providing services to taxonomists for standard genome sequencing and annotation.</title>
        <authorList>
            <consortium name="The Broad Institute Genomics Platform"/>
            <consortium name="The Broad Institute Genome Sequencing Center for Infectious Disease"/>
            <person name="Wu L."/>
            <person name="Ma J."/>
        </authorList>
    </citation>
    <scope>NUCLEOTIDE SEQUENCE [LARGE SCALE GENOMIC DNA]</scope>
    <source>
        <strain evidence="7">JCM 32226</strain>
    </source>
</reference>
<dbReference type="RefSeq" id="WP_345009941.1">
    <property type="nucleotide sequence ID" value="NZ_BAABFC010000003.1"/>
</dbReference>
<sequence length="311" mass="34793">MNIRFLETFLWVARLKSFRLTAEKLFTTQASISHRIAGLEEELGVKLFVRESRGVVLTPDGQRVREYAERIVSQSHALRQAMGAARDGRGKVRVGVIDSVIYTWFTQLIARISEQFPDLEVEVTADSGRNLCNQLQKGYLDIAFQVDPIRLESVNNLELVRYPLQWIVASGSPLHRHYDNLASLAQHRIITFVAHSRPHQDIVSLLNLHGIDAPRISCVNSFAAMIRMIEEGFGVGVIPPALVTEQLTAGKLTLLQIPDLTDNCLSMISQVASWRTGPGLECCATIAQLAHQVVQDFCRKMGPDYAQPARH</sequence>
<accession>A0ABP8PXQ2</accession>
<evidence type="ECO:0000256" key="3">
    <source>
        <dbReference type="ARBA" id="ARBA00023125"/>
    </source>
</evidence>
<gene>
    <name evidence="6" type="ORF">GCM10023095_06130</name>
</gene>
<dbReference type="SUPFAM" id="SSF46785">
    <property type="entry name" value="Winged helix' DNA-binding domain"/>
    <property type="match status" value="1"/>
</dbReference>
<dbReference type="Gene3D" id="1.10.10.10">
    <property type="entry name" value="Winged helix-like DNA-binding domain superfamily/Winged helix DNA-binding domain"/>
    <property type="match status" value="1"/>
</dbReference>
<dbReference type="Gene3D" id="3.40.190.10">
    <property type="entry name" value="Periplasmic binding protein-like II"/>
    <property type="match status" value="2"/>
</dbReference>
<dbReference type="EMBL" id="BAABFC010000003">
    <property type="protein sequence ID" value="GAA4494474.1"/>
    <property type="molecule type" value="Genomic_DNA"/>
</dbReference>
<dbReference type="Pfam" id="PF03466">
    <property type="entry name" value="LysR_substrate"/>
    <property type="match status" value="1"/>
</dbReference>
<dbReference type="InterPro" id="IPR000847">
    <property type="entry name" value="LysR_HTH_N"/>
</dbReference>
<name>A0ABP8PXQ2_9GAMM</name>
<keyword evidence="4" id="KW-0804">Transcription</keyword>
<dbReference type="PANTHER" id="PTHR30126">
    <property type="entry name" value="HTH-TYPE TRANSCRIPTIONAL REGULATOR"/>
    <property type="match status" value="1"/>
</dbReference>
<evidence type="ECO:0000256" key="2">
    <source>
        <dbReference type="ARBA" id="ARBA00023015"/>
    </source>
</evidence>
<evidence type="ECO:0000313" key="7">
    <source>
        <dbReference type="Proteomes" id="UP001501321"/>
    </source>
</evidence>
<dbReference type="Proteomes" id="UP001501321">
    <property type="component" value="Unassembled WGS sequence"/>
</dbReference>
<dbReference type="PANTHER" id="PTHR30126:SF77">
    <property type="entry name" value="TRANSCRIPTIONAL REGULATORY PROTEIN"/>
    <property type="match status" value="1"/>
</dbReference>
<keyword evidence="2" id="KW-0805">Transcription regulation</keyword>
<dbReference type="Pfam" id="PF00126">
    <property type="entry name" value="HTH_1"/>
    <property type="match status" value="1"/>
</dbReference>
<dbReference type="InterPro" id="IPR005119">
    <property type="entry name" value="LysR_subst-bd"/>
</dbReference>
<feature type="domain" description="HTH lysR-type" evidence="5">
    <location>
        <begin position="1"/>
        <end position="58"/>
    </location>
</feature>
<keyword evidence="3" id="KW-0238">DNA-binding</keyword>